<evidence type="ECO:0000256" key="4">
    <source>
        <dbReference type="ARBA" id="ARBA00022829"/>
    </source>
</evidence>
<evidence type="ECO:0000313" key="13">
    <source>
        <dbReference type="EMBL" id="CAB4736591.1"/>
    </source>
</evidence>
<dbReference type="InterPro" id="IPR044068">
    <property type="entry name" value="CB"/>
</dbReference>
<evidence type="ECO:0000313" key="16">
    <source>
        <dbReference type="EMBL" id="CAB5015279.1"/>
    </source>
</evidence>
<feature type="domain" description="Core-binding (CB)" evidence="10">
    <location>
        <begin position="9"/>
        <end position="95"/>
    </location>
</feature>
<accession>A0A6J6Q7F9</accession>
<dbReference type="GO" id="GO:0051301">
    <property type="term" value="P:cell division"/>
    <property type="evidence" value="ECO:0007669"/>
    <property type="project" value="UniProtKB-KW"/>
</dbReference>
<evidence type="ECO:0000313" key="11">
    <source>
        <dbReference type="EMBL" id="CAB4660901.1"/>
    </source>
</evidence>
<keyword evidence="7" id="KW-0233">DNA recombination</keyword>
<evidence type="ECO:0000259" key="10">
    <source>
        <dbReference type="PROSITE" id="PS51900"/>
    </source>
</evidence>
<evidence type="ECO:0000256" key="7">
    <source>
        <dbReference type="ARBA" id="ARBA00023172"/>
    </source>
</evidence>
<evidence type="ECO:0000313" key="12">
    <source>
        <dbReference type="EMBL" id="CAB4706989.1"/>
    </source>
</evidence>
<evidence type="ECO:0000256" key="6">
    <source>
        <dbReference type="ARBA" id="ARBA00023125"/>
    </source>
</evidence>
<evidence type="ECO:0000313" key="15">
    <source>
        <dbReference type="EMBL" id="CAB5000429.1"/>
    </source>
</evidence>
<dbReference type="InterPro" id="IPR050090">
    <property type="entry name" value="Tyrosine_recombinase_XerCD"/>
</dbReference>
<dbReference type="GO" id="GO:0015074">
    <property type="term" value="P:DNA integration"/>
    <property type="evidence" value="ECO:0007669"/>
    <property type="project" value="UniProtKB-KW"/>
</dbReference>
<keyword evidence="8" id="KW-0131">Cell cycle</keyword>
<dbReference type="AlphaFoldDB" id="A0A6J6Q7F9"/>
<gene>
    <name evidence="11" type="ORF">UFOPK2310_00044</name>
    <name evidence="12" type="ORF">UFOPK2625_00793</name>
    <name evidence="13" type="ORF">UFOPK2809_00071</name>
    <name evidence="14" type="ORF">UFOPK3425_00179</name>
    <name evidence="15" type="ORF">UFOPK4043_00461</name>
    <name evidence="16" type="ORF">UFOPK4092_00615</name>
</gene>
<dbReference type="InterPro" id="IPR013762">
    <property type="entry name" value="Integrase-like_cat_sf"/>
</dbReference>
<evidence type="ECO:0000313" key="14">
    <source>
        <dbReference type="EMBL" id="CAB4861473.1"/>
    </source>
</evidence>
<dbReference type="CDD" id="cd00798">
    <property type="entry name" value="INT_XerDC_C"/>
    <property type="match status" value="1"/>
</dbReference>
<dbReference type="Pfam" id="PF00589">
    <property type="entry name" value="Phage_integrase"/>
    <property type="match status" value="1"/>
</dbReference>
<dbReference type="EMBL" id="CAEZZA010000005">
    <property type="protein sequence ID" value="CAB4736591.1"/>
    <property type="molecule type" value="Genomic_DNA"/>
</dbReference>
<dbReference type="GO" id="GO:0005737">
    <property type="term" value="C:cytoplasm"/>
    <property type="evidence" value="ECO:0007669"/>
    <property type="project" value="UniProtKB-SubCell"/>
</dbReference>
<proteinExistence type="inferred from homology"/>
<dbReference type="PANTHER" id="PTHR30349:SF77">
    <property type="entry name" value="TYROSINE RECOMBINASE XERC"/>
    <property type="match status" value="1"/>
</dbReference>
<dbReference type="GO" id="GO:0003677">
    <property type="term" value="F:DNA binding"/>
    <property type="evidence" value="ECO:0007669"/>
    <property type="project" value="UniProtKB-KW"/>
</dbReference>
<organism evidence="12">
    <name type="scientific">freshwater metagenome</name>
    <dbReference type="NCBI Taxonomy" id="449393"/>
    <lineage>
        <taxon>unclassified sequences</taxon>
        <taxon>metagenomes</taxon>
        <taxon>ecological metagenomes</taxon>
    </lineage>
</organism>
<keyword evidence="2" id="KW-0963">Cytoplasm</keyword>
<dbReference type="Gene3D" id="1.10.443.10">
    <property type="entry name" value="Intergrase catalytic core"/>
    <property type="match status" value="1"/>
</dbReference>
<dbReference type="PROSITE" id="PS51898">
    <property type="entry name" value="TYR_RECOMBINASE"/>
    <property type="match status" value="1"/>
</dbReference>
<name>A0A6J6Q7F9_9ZZZZ</name>
<dbReference type="InterPro" id="IPR010998">
    <property type="entry name" value="Integrase_recombinase_N"/>
</dbReference>
<evidence type="ECO:0000259" key="9">
    <source>
        <dbReference type="PROSITE" id="PS51898"/>
    </source>
</evidence>
<dbReference type="GO" id="GO:0007059">
    <property type="term" value="P:chromosome segregation"/>
    <property type="evidence" value="ECO:0007669"/>
    <property type="project" value="UniProtKB-KW"/>
</dbReference>
<evidence type="ECO:0000256" key="5">
    <source>
        <dbReference type="ARBA" id="ARBA00022908"/>
    </source>
</evidence>
<evidence type="ECO:0000256" key="8">
    <source>
        <dbReference type="ARBA" id="ARBA00023306"/>
    </source>
</evidence>
<sequence length="312" mass="33852">MLGDLTDRIDLDGAYSGFTIYLRDERGRSPHTVRAYLADLRDLFNFSIERGCDSPNDLTLPLLRAWLASLHSGGQARATIARKAASARAFTAWALRRGYTETDVGVRLASPQVSRTLPTVLDVDQATAVMDHAGVASDDGDPLAVRDRCVVELLYATGIRVSELCGIDMRDVDLGRRTVRVIGKGDKERVVPFGVPAAQAIKAWLEVRSKLANPESGEALFIGARGGRMDQRAARTTVGRLTLAAGVPKLAPHGLRHTAATHVLEGGADLRAVQELLGHATMATTQRYTHVSVERLRKSFVQAHPRAEDDSV</sequence>
<dbReference type="InterPro" id="IPR011010">
    <property type="entry name" value="DNA_brk_join_enz"/>
</dbReference>
<dbReference type="InterPro" id="IPR023009">
    <property type="entry name" value="Tyrosine_recombinase_XerC/XerD"/>
</dbReference>
<evidence type="ECO:0000256" key="1">
    <source>
        <dbReference type="ARBA" id="ARBA00004496"/>
    </source>
</evidence>
<dbReference type="InterPro" id="IPR002104">
    <property type="entry name" value="Integrase_catalytic"/>
</dbReference>
<comment type="subcellular location">
    <subcellularLocation>
        <location evidence="1">Cytoplasm</location>
    </subcellularLocation>
</comment>
<evidence type="ECO:0000256" key="3">
    <source>
        <dbReference type="ARBA" id="ARBA00022618"/>
    </source>
</evidence>
<keyword evidence="4" id="KW-0159">Chromosome partition</keyword>
<dbReference type="InterPro" id="IPR004107">
    <property type="entry name" value="Integrase_SAM-like_N"/>
</dbReference>
<keyword evidence="6" id="KW-0238">DNA-binding</keyword>
<dbReference type="PANTHER" id="PTHR30349">
    <property type="entry name" value="PHAGE INTEGRASE-RELATED"/>
    <property type="match status" value="1"/>
</dbReference>
<dbReference type="EMBL" id="CAEZXZ010000108">
    <property type="protein sequence ID" value="CAB4706989.1"/>
    <property type="molecule type" value="Genomic_DNA"/>
</dbReference>
<keyword evidence="5" id="KW-0229">DNA integration</keyword>
<dbReference type="SUPFAM" id="SSF56349">
    <property type="entry name" value="DNA breaking-rejoining enzymes"/>
    <property type="match status" value="1"/>
</dbReference>
<dbReference type="EMBL" id="CAFBLV010000017">
    <property type="protein sequence ID" value="CAB4861473.1"/>
    <property type="molecule type" value="Genomic_DNA"/>
</dbReference>
<feature type="domain" description="Tyr recombinase" evidence="9">
    <location>
        <begin position="116"/>
        <end position="301"/>
    </location>
</feature>
<dbReference type="PROSITE" id="PS51900">
    <property type="entry name" value="CB"/>
    <property type="match status" value="1"/>
</dbReference>
<dbReference type="GO" id="GO:0006310">
    <property type="term" value="P:DNA recombination"/>
    <property type="evidence" value="ECO:0007669"/>
    <property type="project" value="UniProtKB-KW"/>
</dbReference>
<dbReference type="EMBL" id="CAEZWW010000002">
    <property type="protein sequence ID" value="CAB4660901.1"/>
    <property type="molecule type" value="Genomic_DNA"/>
</dbReference>
<dbReference type="Pfam" id="PF02899">
    <property type="entry name" value="Phage_int_SAM_1"/>
    <property type="match status" value="1"/>
</dbReference>
<reference evidence="12" key="1">
    <citation type="submission" date="2020-05" db="EMBL/GenBank/DDBJ databases">
        <authorList>
            <person name="Chiriac C."/>
            <person name="Salcher M."/>
            <person name="Ghai R."/>
            <person name="Kavagutti S V."/>
        </authorList>
    </citation>
    <scope>NUCLEOTIDE SEQUENCE</scope>
</reference>
<keyword evidence="3" id="KW-0132">Cell division</keyword>
<dbReference type="EMBL" id="CAFBPA010000049">
    <property type="protein sequence ID" value="CAB5000429.1"/>
    <property type="molecule type" value="Genomic_DNA"/>
</dbReference>
<dbReference type="EMBL" id="CAFBPJ010000052">
    <property type="protein sequence ID" value="CAB5015279.1"/>
    <property type="molecule type" value="Genomic_DNA"/>
</dbReference>
<dbReference type="Gene3D" id="1.10.150.130">
    <property type="match status" value="1"/>
</dbReference>
<dbReference type="HAMAP" id="MF_01808">
    <property type="entry name" value="Recomb_XerC_XerD"/>
    <property type="match status" value="1"/>
</dbReference>
<protein>
    <submittedName>
        <fullName evidence="12">Unannotated protein</fullName>
    </submittedName>
</protein>
<evidence type="ECO:0000256" key="2">
    <source>
        <dbReference type="ARBA" id="ARBA00022490"/>
    </source>
</evidence>